<gene>
    <name evidence="6" type="ORF">Mco01_28940</name>
</gene>
<feature type="domain" description="IclR-ED" evidence="5">
    <location>
        <begin position="72"/>
        <end position="252"/>
    </location>
</feature>
<dbReference type="EMBL" id="BOOC01000011">
    <property type="protein sequence ID" value="GIH39894.1"/>
    <property type="molecule type" value="Genomic_DNA"/>
</dbReference>
<evidence type="ECO:0008006" key="8">
    <source>
        <dbReference type="Google" id="ProtNLM"/>
    </source>
</evidence>
<dbReference type="SUPFAM" id="SSF46785">
    <property type="entry name" value="Winged helix' DNA-binding domain"/>
    <property type="match status" value="1"/>
</dbReference>
<evidence type="ECO:0000256" key="1">
    <source>
        <dbReference type="ARBA" id="ARBA00023015"/>
    </source>
</evidence>
<name>A0ABQ4FYL2_9ACTN</name>
<protein>
    <recommendedName>
        <fullName evidence="8">IclR family transcriptional regulator</fullName>
    </recommendedName>
</protein>
<evidence type="ECO:0000259" key="5">
    <source>
        <dbReference type="PROSITE" id="PS51078"/>
    </source>
</evidence>
<dbReference type="Proteomes" id="UP000603904">
    <property type="component" value="Unassembled WGS sequence"/>
</dbReference>
<keyword evidence="3" id="KW-0804">Transcription</keyword>
<dbReference type="Pfam" id="PF09339">
    <property type="entry name" value="HTH_IclR"/>
    <property type="match status" value="1"/>
</dbReference>
<dbReference type="Gene3D" id="1.10.10.10">
    <property type="entry name" value="Winged helix-like DNA-binding domain superfamily/Winged helix DNA-binding domain"/>
    <property type="match status" value="1"/>
</dbReference>
<keyword evidence="1" id="KW-0805">Transcription regulation</keyword>
<dbReference type="InterPro" id="IPR036390">
    <property type="entry name" value="WH_DNA-bd_sf"/>
</dbReference>
<dbReference type="InterPro" id="IPR005471">
    <property type="entry name" value="Tscrpt_reg_IclR_N"/>
</dbReference>
<evidence type="ECO:0000256" key="2">
    <source>
        <dbReference type="ARBA" id="ARBA00023125"/>
    </source>
</evidence>
<dbReference type="SMART" id="SM00346">
    <property type="entry name" value="HTH_ICLR"/>
    <property type="match status" value="1"/>
</dbReference>
<dbReference type="SUPFAM" id="SSF55781">
    <property type="entry name" value="GAF domain-like"/>
    <property type="match status" value="1"/>
</dbReference>
<evidence type="ECO:0000256" key="3">
    <source>
        <dbReference type="ARBA" id="ARBA00023163"/>
    </source>
</evidence>
<dbReference type="Gene3D" id="3.30.450.40">
    <property type="match status" value="1"/>
</dbReference>
<evidence type="ECO:0000313" key="7">
    <source>
        <dbReference type="Proteomes" id="UP000603904"/>
    </source>
</evidence>
<dbReference type="PANTHER" id="PTHR30136">
    <property type="entry name" value="HELIX-TURN-HELIX TRANSCRIPTIONAL REGULATOR, ICLR FAMILY"/>
    <property type="match status" value="1"/>
</dbReference>
<dbReference type="PROSITE" id="PS51078">
    <property type="entry name" value="ICLR_ED"/>
    <property type="match status" value="1"/>
</dbReference>
<proteinExistence type="predicted"/>
<dbReference type="PROSITE" id="PS51077">
    <property type="entry name" value="HTH_ICLR"/>
    <property type="match status" value="1"/>
</dbReference>
<reference evidence="6 7" key="1">
    <citation type="submission" date="2021-01" db="EMBL/GenBank/DDBJ databases">
        <title>Whole genome shotgun sequence of Microbispora corallina NBRC 16416.</title>
        <authorList>
            <person name="Komaki H."/>
            <person name="Tamura T."/>
        </authorList>
    </citation>
    <scope>NUCLEOTIDE SEQUENCE [LARGE SCALE GENOMIC DNA]</scope>
    <source>
        <strain evidence="6 7">NBRC 16416</strain>
    </source>
</reference>
<keyword evidence="2" id="KW-0238">DNA-binding</keyword>
<dbReference type="InterPro" id="IPR014757">
    <property type="entry name" value="Tscrpt_reg_IclR_C"/>
</dbReference>
<feature type="domain" description="HTH iclR-type" evidence="4">
    <location>
        <begin position="10"/>
        <end position="71"/>
    </location>
</feature>
<keyword evidence="7" id="KW-1185">Reference proteome</keyword>
<evidence type="ECO:0000313" key="6">
    <source>
        <dbReference type="EMBL" id="GIH39894.1"/>
    </source>
</evidence>
<sequence length="253" mass="27265">MSGGARDPGRSVTSRVLAILGAFDAAHPRLTLTEIAGRSGMALSTVHRLVAELESWRAVRRGDDGRYRVGRLIWELGRLAPDPLQEIARPWLQDLFAGTGENVHLAVRDGIEVRYVDSVYGTRDVPIVPRGGRLPMHPTAAGKALLAHEPAWFVTSYLSRPLERPTPHTIVEPGRLARDLAQVRLRGYATAHEEMTLGSCSAGAPVLVDGRPVAAVGVVLPSRRVRELRRLADPLLAAADGIAAAYRAAVAPP</sequence>
<dbReference type="InterPro" id="IPR036388">
    <property type="entry name" value="WH-like_DNA-bd_sf"/>
</dbReference>
<organism evidence="6 7">
    <name type="scientific">Microbispora corallina</name>
    <dbReference type="NCBI Taxonomy" id="83302"/>
    <lineage>
        <taxon>Bacteria</taxon>
        <taxon>Bacillati</taxon>
        <taxon>Actinomycetota</taxon>
        <taxon>Actinomycetes</taxon>
        <taxon>Streptosporangiales</taxon>
        <taxon>Streptosporangiaceae</taxon>
        <taxon>Microbispora</taxon>
    </lineage>
</organism>
<accession>A0ABQ4FYL2</accession>
<dbReference type="InterPro" id="IPR029016">
    <property type="entry name" value="GAF-like_dom_sf"/>
</dbReference>
<dbReference type="PANTHER" id="PTHR30136:SF24">
    <property type="entry name" value="HTH-TYPE TRANSCRIPTIONAL REPRESSOR ALLR"/>
    <property type="match status" value="1"/>
</dbReference>
<dbReference type="InterPro" id="IPR050707">
    <property type="entry name" value="HTH_MetabolicPath_Reg"/>
</dbReference>
<evidence type="ECO:0000259" key="4">
    <source>
        <dbReference type="PROSITE" id="PS51077"/>
    </source>
</evidence>
<dbReference type="RefSeq" id="WP_204057380.1">
    <property type="nucleotide sequence ID" value="NZ_BAAAGP010000011.1"/>
</dbReference>
<dbReference type="Pfam" id="PF01614">
    <property type="entry name" value="IclR_C"/>
    <property type="match status" value="1"/>
</dbReference>
<comment type="caution">
    <text evidence="6">The sequence shown here is derived from an EMBL/GenBank/DDBJ whole genome shotgun (WGS) entry which is preliminary data.</text>
</comment>